<evidence type="ECO:0000313" key="11">
    <source>
        <dbReference type="EMBL" id="CAE31020.1"/>
    </source>
</evidence>
<feature type="transmembrane region" description="Helical" evidence="9">
    <location>
        <begin position="55"/>
        <end position="73"/>
    </location>
</feature>
<keyword evidence="5 9" id="KW-0812">Transmembrane</keyword>
<dbReference type="AlphaFoldDB" id="A0A0H3LPZ3"/>
<feature type="transmembrane region" description="Helical" evidence="9">
    <location>
        <begin position="94"/>
        <end position="113"/>
    </location>
</feature>
<keyword evidence="6 9" id="KW-1133">Transmembrane helix</keyword>
<keyword evidence="7 9" id="KW-0472">Membrane</keyword>
<dbReference type="Pfam" id="PF04290">
    <property type="entry name" value="DctQ"/>
    <property type="match status" value="1"/>
</dbReference>
<evidence type="ECO:0000256" key="3">
    <source>
        <dbReference type="ARBA" id="ARBA00022475"/>
    </source>
</evidence>
<dbReference type="HOGENOM" id="CLU_129158_0_0_4"/>
<comment type="similarity">
    <text evidence="8 9">Belongs to the TRAP transporter small permease family.</text>
</comment>
<dbReference type="Proteomes" id="UP000001027">
    <property type="component" value="Chromosome"/>
</dbReference>
<keyword evidence="2 9" id="KW-0813">Transport</keyword>
<feature type="domain" description="Tripartite ATP-independent periplasmic transporters DctQ component" evidence="10">
    <location>
        <begin position="31"/>
        <end position="160"/>
    </location>
</feature>
<comment type="function">
    <text evidence="9">Part of the tripartite ATP-independent periplasmic (TRAP) transport system.</text>
</comment>
<dbReference type="KEGG" id="bbr:BB0520"/>
<accession>A0A0H3LPZ3</accession>
<evidence type="ECO:0000256" key="2">
    <source>
        <dbReference type="ARBA" id="ARBA00022448"/>
    </source>
</evidence>
<keyword evidence="4 9" id="KW-0997">Cell inner membrane</keyword>
<evidence type="ECO:0000256" key="1">
    <source>
        <dbReference type="ARBA" id="ARBA00004429"/>
    </source>
</evidence>
<evidence type="ECO:0000256" key="9">
    <source>
        <dbReference type="RuleBase" id="RU369079"/>
    </source>
</evidence>
<feature type="transmembrane region" description="Helical" evidence="9">
    <location>
        <begin position="133"/>
        <end position="154"/>
    </location>
</feature>
<dbReference type="InterPro" id="IPR007387">
    <property type="entry name" value="TRAP_DctQ"/>
</dbReference>
<evidence type="ECO:0000256" key="7">
    <source>
        <dbReference type="ARBA" id="ARBA00023136"/>
    </source>
</evidence>
<dbReference type="GO" id="GO:0005886">
    <property type="term" value="C:plasma membrane"/>
    <property type="evidence" value="ECO:0007669"/>
    <property type="project" value="UniProtKB-SubCell"/>
</dbReference>
<keyword evidence="3" id="KW-1003">Cell membrane</keyword>
<feature type="transmembrane region" description="Helical" evidence="9">
    <location>
        <begin position="21"/>
        <end position="40"/>
    </location>
</feature>
<gene>
    <name evidence="11" type="ordered locus">BB0520</name>
</gene>
<dbReference type="PANTHER" id="PTHR35011">
    <property type="entry name" value="2,3-DIKETO-L-GULONATE TRAP TRANSPORTER SMALL PERMEASE PROTEIN YIAM"/>
    <property type="match status" value="1"/>
</dbReference>
<proteinExistence type="inferred from homology"/>
<dbReference type="GO" id="GO:0015740">
    <property type="term" value="P:C4-dicarboxylate transport"/>
    <property type="evidence" value="ECO:0007669"/>
    <property type="project" value="TreeGrafter"/>
</dbReference>
<comment type="subcellular location">
    <subcellularLocation>
        <location evidence="1 9">Cell inner membrane</location>
        <topology evidence="1 9">Multi-pass membrane protein</topology>
    </subcellularLocation>
</comment>
<dbReference type="PANTHER" id="PTHR35011:SF2">
    <property type="entry name" value="2,3-DIKETO-L-GULONATE TRAP TRANSPORTER SMALL PERMEASE PROTEIN YIAM"/>
    <property type="match status" value="1"/>
</dbReference>
<dbReference type="EMBL" id="BX640438">
    <property type="protein sequence ID" value="CAE31020.1"/>
    <property type="molecule type" value="Genomic_DNA"/>
</dbReference>
<sequence>MTLKKICTNANLDRVLLKIENSVMIVTYLILICLVGGETIRRAIFQEQATWGPEIAMYSFIWLSWFAMARHCRYGTNLGFTKIRNSLPAPVRRVLEVIDAILWLAIGSVVFWSTAELISSNFVTEQMVMGTPIPAWIINLGVPLGWAFSMLRIVQRLWLVLFQWDFLENERTNNYLSA</sequence>
<dbReference type="eggNOG" id="COG3090">
    <property type="taxonomic scope" value="Bacteria"/>
</dbReference>
<organism evidence="11 12">
    <name type="scientific">Bordetella bronchiseptica (strain ATCC BAA-588 / NCTC 13252 / RB50)</name>
    <name type="common">Alcaligenes bronchisepticus</name>
    <dbReference type="NCBI Taxonomy" id="257310"/>
    <lineage>
        <taxon>Bacteria</taxon>
        <taxon>Pseudomonadati</taxon>
        <taxon>Pseudomonadota</taxon>
        <taxon>Betaproteobacteria</taxon>
        <taxon>Burkholderiales</taxon>
        <taxon>Alcaligenaceae</taxon>
        <taxon>Bordetella</taxon>
    </lineage>
</organism>
<comment type="subunit">
    <text evidence="9">The complex comprises the extracytoplasmic solute receptor protein and the two transmembrane proteins.</text>
</comment>
<protein>
    <recommendedName>
        <fullName evidence="9">TRAP transporter small permease protein</fullName>
    </recommendedName>
</protein>
<evidence type="ECO:0000256" key="4">
    <source>
        <dbReference type="ARBA" id="ARBA00022519"/>
    </source>
</evidence>
<evidence type="ECO:0000256" key="5">
    <source>
        <dbReference type="ARBA" id="ARBA00022692"/>
    </source>
</evidence>
<evidence type="ECO:0000256" key="8">
    <source>
        <dbReference type="ARBA" id="ARBA00038436"/>
    </source>
</evidence>
<evidence type="ECO:0000256" key="6">
    <source>
        <dbReference type="ARBA" id="ARBA00022989"/>
    </source>
</evidence>
<dbReference type="InterPro" id="IPR055348">
    <property type="entry name" value="DctQ"/>
</dbReference>
<evidence type="ECO:0000313" key="12">
    <source>
        <dbReference type="Proteomes" id="UP000001027"/>
    </source>
</evidence>
<dbReference type="RefSeq" id="WP_003807835.1">
    <property type="nucleotide sequence ID" value="NC_002927.3"/>
</dbReference>
<reference evidence="11 12" key="1">
    <citation type="journal article" date="2003" name="Nat. Genet.">
        <title>Comparative analysis of the genome sequences of Bordetella pertussis, Bordetella parapertussis and Bordetella bronchiseptica.</title>
        <authorList>
            <person name="Parkhill J."/>
            <person name="Sebaihia M."/>
            <person name="Preston A."/>
            <person name="Murphy L.D."/>
            <person name="Thomson N.R."/>
            <person name="Harris D.E."/>
            <person name="Holden M.T.G."/>
            <person name="Churcher C.M."/>
            <person name="Bentley S.D."/>
            <person name="Mungall K.L."/>
            <person name="Cerdeno-Tarraga A.-M."/>
            <person name="Temple L."/>
            <person name="James K.D."/>
            <person name="Harris B."/>
            <person name="Quail M.A."/>
            <person name="Achtman M."/>
            <person name="Atkin R."/>
            <person name="Baker S."/>
            <person name="Basham D."/>
            <person name="Bason N."/>
            <person name="Cherevach I."/>
            <person name="Chillingworth T."/>
            <person name="Collins M."/>
            <person name="Cronin A."/>
            <person name="Davis P."/>
            <person name="Doggett J."/>
            <person name="Feltwell T."/>
            <person name="Goble A."/>
            <person name="Hamlin N."/>
            <person name="Hauser H."/>
            <person name="Holroyd S."/>
            <person name="Jagels K."/>
            <person name="Leather S."/>
            <person name="Moule S."/>
            <person name="Norberczak H."/>
            <person name="O'Neil S."/>
            <person name="Ormond D."/>
            <person name="Price C."/>
            <person name="Rabbinowitsch E."/>
            <person name="Rutter S."/>
            <person name="Sanders M."/>
            <person name="Saunders D."/>
            <person name="Seeger K."/>
            <person name="Sharp S."/>
            <person name="Simmonds M."/>
            <person name="Skelton J."/>
            <person name="Squares R."/>
            <person name="Squares S."/>
            <person name="Stevens K."/>
            <person name="Unwin L."/>
            <person name="Whitehead S."/>
            <person name="Barrell B.G."/>
            <person name="Maskell D.J."/>
        </authorList>
    </citation>
    <scope>NUCLEOTIDE SEQUENCE [LARGE SCALE GENOMIC DNA]</scope>
    <source>
        <strain evidence="11 12">ATCC BAA-588 / NCTC 13252 / RB50</strain>
    </source>
</reference>
<name>A0A0H3LPZ3_BORBR</name>
<evidence type="ECO:0000259" key="10">
    <source>
        <dbReference type="Pfam" id="PF04290"/>
    </source>
</evidence>
<dbReference type="GO" id="GO:0022857">
    <property type="term" value="F:transmembrane transporter activity"/>
    <property type="evidence" value="ECO:0007669"/>
    <property type="project" value="UniProtKB-UniRule"/>
</dbReference>